<sequence length="193" mass="22347">MDQAISASAQDVHALSHARRKDDHRASRERARGVCPSYRGASLQVPHQSNLRRRSNWDQPRIPFEANHQRKGEKSVCIKCGSRQKERLTAMLLDDSDGNKYPLFLVLKAPKSAKDYHFKDRPNPRDKILMLLDAMNAHFTTAVEHAQCLNVLIEKIPANFTWYCQPADLAWIKPLKDSLRRQWVFFLRDWVSA</sequence>
<comment type="caution">
    <text evidence="3">The sequence shown here is derived from an EMBL/GenBank/DDBJ whole genome shotgun (WGS) entry which is preliminary data.</text>
</comment>
<feature type="domain" description="DDE-1" evidence="2">
    <location>
        <begin position="118"/>
        <end position="184"/>
    </location>
</feature>
<proteinExistence type="predicted"/>
<evidence type="ECO:0000256" key="1">
    <source>
        <dbReference type="SAM" id="MobiDB-lite"/>
    </source>
</evidence>
<evidence type="ECO:0000259" key="2">
    <source>
        <dbReference type="Pfam" id="PF03184"/>
    </source>
</evidence>
<gene>
    <name evidence="3" type="ORF">N0F65_000831</name>
</gene>
<accession>A0AAV2YYI7</accession>
<evidence type="ECO:0000313" key="4">
    <source>
        <dbReference type="Proteomes" id="UP001146120"/>
    </source>
</evidence>
<dbReference type="Proteomes" id="UP001146120">
    <property type="component" value="Unassembled WGS sequence"/>
</dbReference>
<dbReference type="AlphaFoldDB" id="A0AAV2YYI7"/>
<protein>
    <recommendedName>
        <fullName evidence="2">DDE-1 domain-containing protein</fullName>
    </recommendedName>
</protein>
<reference evidence="3" key="1">
    <citation type="submission" date="2022-11" db="EMBL/GenBank/DDBJ databases">
        <authorList>
            <person name="Morgan W.R."/>
            <person name="Tartar A."/>
        </authorList>
    </citation>
    <scope>NUCLEOTIDE SEQUENCE</scope>
    <source>
        <strain evidence="3">ARSEF 373</strain>
    </source>
</reference>
<reference evidence="3" key="2">
    <citation type="journal article" date="2023" name="Microbiol Resour">
        <title>Decontamination and Annotation of the Draft Genome Sequence of the Oomycete Lagenidium giganteum ARSEF 373.</title>
        <authorList>
            <person name="Morgan W.R."/>
            <person name="Tartar A."/>
        </authorList>
    </citation>
    <scope>NUCLEOTIDE SEQUENCE</scope>
    <source>
        <strain evidence="3">ARSEF 373</strain>
    </source>
</reference>
<organism evidence="3 4">
    <name type="scientific">Lagenidium giganteum</name>
    <dbReference type="NCBI Taxonomy" id="4803"/>
    <lineage>
        <taxon>Eukaryota</taxon>
        <taxon>Sar</taxon>
        <taxon>Stramenopiles</taxon>
        <taxon>Oomycota</taxon>
        <taxon>Peronosporomycetes</taxon>
        <taxon>Pythiales</taxon>
        <taxon>Pythiaceae</taxon>
    </lineage>
</organism>
<feature type="compositionally biased region" description="Basic and acidic residues" evidence="1">
    <location>
        <begin position="20"/>
        <end position="32"/>
    </location>
</feature>
<keyword evidence="4" id="KW-1185">Reference proteome</keyword>
<dbReference type="InterPro" id="IPR004875">
    <property type="entry name" value="DDE_SF_endonuclease_dom"/>
</dbReference>
<name>A0AAV2YYI7_9STRA</name>
<dbReference type="EMBL" id="DAKRPA010000101">
    <property type="protein sequence ID" value="DAZ98636.1"/>
    <property type="molecule type" value="Genomic_DNA"/>
</dbReference>
<dbReference type="GO" id="GO:0003676">
    <property type="term" value="F:nucleic acid binding"/>
    <property type="evidence" value="ECO:0007669"/>
    <property type="project" value="InterPro"/>
</dbReference>
<feature type="region of interest" description="Disordered" evidence="1">
    <location>
        <begin position="1"/>
        <end position="32"/>
    </location>
</feature>
<evidence type="ECO:0000313" key="3">
    <source>
        <dbReference type="EMBL" id="DAZ98636.1"/>
    </source>
</evidence>
<dbReference type="Pfam" id="PF03184">
    <property type="entry name" value="DDE_1"/>
    <property type="match status" value="1"/>
</dbReference>